<evidence type="ECO:0000259" key="3">
    <source>
        <dbReference type="Pfam" id="PF08547"/>
    </source>
</evidence>
<evidence type="ECO:0000313" key="5">
    <source>
        <dbReference type="Proteomes" id="UP001054902"/>
    </source>
</evidence>
<evidence type="ECO:0000313" key="4">
    <source>
        <dbReference type="EMBL" id="GFH51160.1"/>
    </source>
</evidence>
<dbReference type="PANTHER" id="PTHR13194">
    <property type="entry name" value="COMPLEX I INTERMEDIATE-ASSOCIATED PROTEIN 30"/>
    <property type="match status" value="1"/>
</dbReference>
<dbReference type="InterPro" id="IPR039131">
    <property type="entry name" value="NDUFAF1"/>
</dbReference>
<comment type="similarity">
    <text evidence="1">Belongs to the CIA30 family.</text>
</comment>
<keyword evidence="5" id="KW-1185">Reference proteome</keyword>
<dbReference type="InterPro" id="IPR008979">
    <property type="entry name" value="Galactose-bd-like_sf"/>
</dbReference>
<proteinExistence type="inferred from homology"/>
<dbReference type="InterPro" id="IPR013857">
    <property type="entry name" value="NADH-UbQ_OxRdtase-assoc_prot30"/>
</dbReference>
<comment type="caution">
    <text evidence="4">The sequence shown here is derived from an EMBL/GenBank/DDBJ whole genome shotgun (WGS) entry which is preliminary data.</text>
</comment>
<accession>A0AAD3CU87</accession>
<dbReference type="PANTHER" id="PTHR13194:SF19">
    <property type="entry name" value="NAD(P)-BINDING ROSSMANN-FOLD SUPERFAMILY PROTEIN"/>
    <property type="match status" value="1"/>
</dbReference>
<feature type="signal peptide" evidence="2">
    <location>
        <begin position="1"/>
        <end position="27"/>
    </location>
</feature>
<evidence type="ECO:0000256" key="2">
    <source>
        <dbReference type="SAM" id="SignalP"/>
    </source>
</evidence>
<gene>
    <name evidence="4" type="ORF">CTEN210_07636</name>
</gene>
<dbReference type="Pfam" id="PF08547">
    <property type="entry name" value="CIA30"/>
    <property type="match status" value="1"/>
</dbReference>
<reference evidence="4 5" key="1">
    <citation type="journal article" date="2021" name="Sci. Rep.">
        <title>The genome of the diatom Chaetoceros tenuissimus carries an ancient integrated fragment of an extant virus.</title>
        <authorList>
            <person name="Hongo Y."/>
            <person name="Kimura K."/>
            <person name="Takaki Y."/>
            <person name="Yoshida Y."/>
            <person name="Baba S."/>
            <person name="Kobayashi G."/>
            <person name="Nagasaki K."/>
            <person name="Hano T."/>
            <person name="Tomaru Y."/>
        </authorList>
    </citation>
    <scope>NUCLEOTIDE SEQUENCE [LARGE SCALE GENOMIC DNA]</scope>
    <source>
        <strain evidence="4 5">NIES-3715</strain>
    </source>
</reference>
<dbReference type="SUPFAM" id="SSF49785">
    <property type="entry name" value="Galactose-binding domain-like"/>
    <property type="match status" value="1"/>
</dbReference>
<evidence type="ECO:0000256" key="1">
    <source>
        <dbReference type="ARBA" id="ARBA00007884"/>
    </source>
</evidence>
<dbReference type="AlphaFoldDB" id="A0AAD3CU87"/>
<keyword evidence="2" id="KW-0732">Signal</keyword>
<organism evidence="4 5">
    <name type="scientific">Chaetoceros tenuissimus</name>
    <dbReference type="NCBI Taxonomy" id="426638"/>
    <lineage>
        <taxon>Eukaryota</taxon>
        <taxon>Sar</taxon>
        <taxon>Stramenopiles</taxon>
        <taxon>Ochrophyta</taxon>
        <taxon>Bacillariophyta</taxon>
        <taxon>Coscinodiscophyceae</taxon>
        <taxon>Chaetocerotophycidae</taxon>
        <taxon>Chaetocerotales</taxon>
        <taxon>Chaetocerotaceae</taxon>
        <taxon>Chaetoceros</taxon>
    </lineage>
</organism>
<dbReference type="Proteomes" id="UP001054902">
    <property type="component" value="Unassembled WGS sequence"/>
</dbReference>
<name>A0AAD3CU87_9STRA</name>
<protein>
    <recommendedName>
        <fullName evidence="3">NADH:ubiquinone oxidoreductase intermediate-associated protein 30 domain-containing protein</fullName>
    </recommendedName>
</protein>
<dbReference type="GO" id="GO:0010257">
    <property type="term" value="P:NADH dehydrogenase complex assembly"/>
    <property type="evidence" value="ECO:0007669"/>
    <property type="project" value="TreeGrafter"/>
</dbReference>
<dbReference type="GO" id="GO:0051082">
    <property type="term" value="F:unfolded protein binding"/>
    <property type="evidence" value="ECO:0007669"/>
    <property type="project" value="TreeGrafter"/>
</dbReference>
<feature type="chain" id="PRO_5041924567" description="NADH:ubiquinone oxidoreductase intermediate-associated protein 30 domain-containing protein" evidence="2">
    <location>
        <begin position="28"/>
        <end position="289"/>
    </location>
</feature>
<sequence length="289" mass="31921">MQKTRTGTISILFLLSLIAFHLPSTYAFANQKGWKTRPVVPELAKAPEEETSQQVKREKWDVLRFISQSSKFVSLPKPPIFSKAPIKVSPGDTLWKIGMDDSNTFTFAPLDDVVMGGVSSSTFSSATGKWTGTVSESNSGGFIGIRSTPFSNTLDMSGCEGIEITFKGSRNQIFKAVVRDSTDFNGICWTSTFCGEPSSQGNSDSSLFSKILGRNNEAMDKIDEPYTIKISFDELIPTIFARTVPNQNLNKATIEGFQLAYSKFLFDGELNPKFSLGDFSLNMLELRAY</sequence>
<feature type="domain" description="NADH:ubiquinone oxidoreductase intermediate-associated protein 30" evidence="3">
    <location>
        <begin position="107"/>
        <end position="282"/>
    </location>
</feature>
<dbReference type="EMBL" id="BLLK01000045">
    <property type="protein sequence ID" value="GFH51160.1"/>
    <property type="molecule type" value="Genomic_DNA"/>
</dbReference>